<feature type="domain" description="Homeobox" evidence="7">
    <location>
        <begin position="57"/>
        <end position="117"/>
    </location>
</feature>
<dbReference type="SUPFAM" id="SSF46689">
    <property type="entry name" value="Homeodomain-like"/>
    <property type="match status" value="2"/>
</dbReference>
<feature type="DNA-binding region" description="Homeobox" evidence="5">
    <location>
        <begin position="111"/>
        <end position="170"/>
    </location>
</feature>
<keyword evidence="9" id="KW-1185">Reference proteome</keyword>
<comment type="subcellular location">
    <subcellularLocation>
        <location evidence="1 5 6">Nucleus</location>
    </subcellularLocation>
</comment>
<evidence type="ECO:0000313" key="9">
    <source>
        <dbReference type="Proteomes" id="UP000437017"/>
    </source>
</evidence>
<gene>
    <name evidence="8" type="ORF">E2I00_016967</name>
</gene>
<dbReference type="PROSITE" id="PS50071">
    <property type="entry name" value="HOMEOBOX_2"/>
    <property type="match status" value="2"/>
</dbReference>
<dbReference type="GO" id="GO:0000977">
    <property type="term" value="F:RNA polymerase II transcription regulatory region sequence-specific DNA binding"/>
    <property type="evidence" value="ECO:0007669"/>
    <property type="project" value="TreeGrafter"/>
</dbReference>
<name>A0A643C1J7_BALPH</name>
<dbReference type="CDD" id="cd00086">
    <property type="entry name" value="homeodomain"/>
    <property type="match status" value="2"/>
</dbReference>
<accession>A0A643C1J7</accession>
<evidence type="ECO:0000259" key="7">
    <source>
        <dbReference type="PROSITE" id="PS50071"/>
    </source>
</evidence>
<feature type="DNA-binding region" description="Homeobox" evidence="5">
    <location>
        <begin position="59"/>
        <end position="118"/>
    </location>
</feature>
<keyword evidence="3 5" id="KW-0371">Homeobox</keyword>
<dbReference type="PANTHER" id="PTHR46123">
    <property type="entry name" value="MIX-TYPE HOMEOBOX GENE 1-RELATED"/>
    <property type="match status" value="1"/>
</dbReference>
<dbReference type="Gene3D" id="1.10.10.60">
    <property type="entry name" value="Homeodomain-like"/>
    <property type="match status" value="2"/>
</dbReference>
<feature type="non-terminal residue" evidence="8">
    <location>
        <position position="1"/>
    </location>
</feature>
<dbReference type="Proteomes" id="UP000437017">
    <property type="component" value="Unassembled WGS sequence"/>
</dbReference>
<dbReference type="AlphaFoldDB" id="A0A643C1J7"/>
<dbReference type="OrthoDB" id="6159439at2759"/>
<dbReference type="SMART" id="SM00389">
    <property type="entry name" value="HOX"/>
    <property type="match status" value="2"/>
</dbReference>
<dbReference type="InterPro" id="IPR009057">
    <property type="entry name" value="Homeodomain-like_sf"/>
</dbReference>
<reference evidence="8 9" key="1">
    <citation type="journal article" date="2019" name="PLoS ONE">
        <title>Genomic analyses reveal an absence of contemporary introgressive admixture between fin whales and blue whales, despite known hybrids.</title>
        <authorList>
            <person name="Westbury M.V."/>
            <person name="Petersen B."/>
            <person name="Lorenzen E.D."/>
        </authorList>
    </citation>
    <scope>NUCLEOTIDE SEQUENCE [LARGE SCALE GENOMIC DNA]</scope>
    <source>
        <strain evidence="8">FinWhale-01</strain>
    </source>
</reference>
<feature type="domain" description="Homeobox" evidence="7">
    <location>
        <begin position="109"/>
        <end position="169"/>
    </location>
</feature>
<evidence type="ECO:0000256" key="6">
    <source>
        <dbReference type="RuleBase" id="RU000682"/>
    </source>
</evidence>
<evidence type="ECO:0000256" key="2">
    <source>
        <dbReference type="ARBA" id="ARBA00023125"/>
    </source>
</evidence>
<evidence type="ECO:0000256" key="3">
    <source>
        <dbReference type="ARBA" id="ARBA00023155"/>
    </source>
</evidence>
<feature type="non-terminal residue" evidence="8">
    <location>
        <position position="247"/>
    </location>
</feature>
<evidence type="ECO:0000313" key="8">
    <source>
        <dbReference type="EMBL" id="KAB0393892.1"/>
    </source>
</evidence>
<evidence type="ECO:0000256" key="5">
    <source>
        <dbReference type="PROSITE-ProRule" id="PRU00108"/>
    </source>
</evidence>
<keyword evidence="2 5" id="KW-0238">DNA-binding</keyword>
<proteinExistence type="predicted"/>
<sequence>HLALRQEYFRTREHKWLKITQALAMRLVTTSDLAEDEWNIRQQTTGPRPPKTQAVATKCRRSRTKFTEEQLKILINAFNRKPYPGYAAKQRLALEVNTEESRIQNIQGVRDRRCRTSYTSSQLQTLMNAFMENPYPGIDSREQLAEDIGVPEFGFKTEDLDSVSRKKENLKKLQPKDKTMDKISEMGAFKEVDDVSTHVSPESQGLDWSQPLKAFPKFTEWHSLFISMIFLPKTVMARKEQDMNNFQ</sequence>
<organism evidence="8 9">
    <name type="scientific">Balaenoptera physalus</name>
    <name type="common">Fin whale</name>
    <name type="synonym">Balaena physalus</name>
    <dbReference type="NCBI Taxonomy" id="9770"/>
    <lineage>
        <taxon>Eukaryota</taxon>
        <taxon>Metazoa</taxon>
        <taxon>Chordata</taxon>
        <taxon>Craniata</taxon>
        <taxon>Vertebrata</taxon>
        <taxon>Euteleostomi</taxon>
        <taxon>Mammalia</taxon>
        <taxon>Eutheria</taxon>
        <taxon>Laurasiatheria</taxon>
        <taxon>Artiodactyla</taxon>
        <taxon>Whippomorpha</taxon>
        <taxon>Cetacea</taxon>
        <taxon>Mysticeti</taxon>
        <taxon>Balaenopteridae</taxon>
        <taxon>Balaenoptera</taxon>
    </lineage>
</organism>
<evidence type="ECO:0000256" key="4">
    <source>
        <dbReference type="ARBA" id="ARBA00023242"/>
    </source>
</evidence>
<keyword evidence="4 5" id="KW-0539">Nucleus</keyword>
<dbReference type="PANTHER" id="PTHR46123:SF7">
    <property type="entry name" value="DOUBLE HOMEOBOX PROTEIN A"/>
    <property type="match status" value="1"/>
</dbReference>
<dbReference type="InterPro" id="IPR001356">
    <property type="entry name" value="HD"/>
</dbReference>
<dbReference type="EMBL" id="SGJD01002945">
    <property type="protein sequence ID" value="KAB0393892.1"/>
    <property type="molecule type" value="Genomic_DNA"/>
</dbReference>
<dbReference type="InterPro" id="IPR051306">
    <property type="entry name" value="Homeobox_regulator"/>
</dbReference>
<protein>
    <recommendedName>
        <fullName evidence="7">Homeobox domain-containing protein</fullName>
    </recommendedName>
</protein>
<evidence type="ECO:0000256" key="1">
    <source>
        <dbReference type="ARBA" id="ARBA00004123"/>
    </source>
</evidence>
<comment type="caution">
    <text evidence="8">The sequence shown here is derived from an EMBL/GenBank/DDBJ whole genome shotgun (WGS) entry which is preliminary data.</text>
</comment>
<dbReference type="GO" id="GO:0005634">
    <property type="term" value="C:nucleus"/>
    <property type="evidence" value="ECO:0007669"/>
    <property type="project" value="UniProtKB-SubCell"/>
</dbReference>
<dbReference type="GO" id="GO:0000981">
    <property type="term" value="F:DNA-binding transcription factor activity, RNA polymerase II-specific"/>
    <property type="evidence" value="ECO:0007669"/>
    <property type="project" value="TreeGrafter"/>
</dbReference>
<dbReference type="Pfam" id="PF00046">
    <property type="entry name" value="Homeodomain"/>
    <property type="match status" value="2"/>
</dbReference>